<comment type="subcellular location">
    <subcellularLocation>
        <location evidence="1">Cell membrane</location>
        <topology evidence="1">Multi-pass membrane protein</topology>
    </subcellularLocation>
</comment>
<feature type="transmembrane region" description="Helical" evidence="7">
    <location>
        <begin position="379"/>
        <end position="398"/>
    </location>
</feature>
<accession>A0ABY7AW67</accession>
<keyword evidence="4 7" id="KW-1133">Transmembrane helix</keyword>
<feature type="transmembrane region" description="Helical" evidence="7">
    <location>
        <begin position="117"/>
        <end position="142"/>
    </location>
</feature>
<name>A0ABY7AW67_9PSEU</name>
<dbReference type="InterPro" id="IPR036259">
    <property type="entry name" value="MFS_trans_sf"/>
</dbReference>
<dbReference type="Proteomes" id="UP001163203">
    <property type="component" value="Chromosome"/>
</dbReference>
<evidence type="ECO:0000313" key="9">
    <source>
        <dbReference type="EMBL" id="WAL63959.1"/>
    </source>
</evidence>
<feature type="transmembrane region" description="Helical" evidence="7">
    <location>
        <begin position="177"/>
        <end position="199"/>
    </location>
</feature>
<dbReference type="PANTHER" id="PTHR23515">
    <property type="entry name" value="HIGH-AFFINITY NITRATE TRANSPORTER 2.3"/>
    <property type="match status" value="1"/>
</dbReference>
<dbReference type="EMBL" id="CP113836">
    <property type="protein sequence ID" value="WAL63959.1"/>
    <property type="molecule type" value="Genomic_DNA"/>
</dbReference>
<dbReference type="PROSITE" id="PS50850">
    <property type="entry name" value="MFS"/>
    <property type="match status" value="1"/>
</dbReference>
<keyword evidence="5" id="KW-0534">Nitrate assimilation</keyword>
<evidence type="ECO:0000256" key="3">
    <source>
        <dbReference type="ARBA" id="ARBA00022692"/>
    </source>
</evidence>
<feature type="transmembrane region" description="Helical" evidence="7">
    <location>
        <begin position="23"/>
        <end position="43"/>
    </location>
</feature>
<feature type="domain" description="Major facilitator superfamily (MFS) profile" evidence="8">
    <location>
        <begin position="25"/>
        <end position="402"/>
    </location>
</feature>
<evidence type="ECO:0000256" key="6">
    <source>
        <dbReference type="ARBA" id="ARBA00023136"/>
    </source>
</evidence>
<evidence type="ECO:0000256" key="4">
    <source>
        <dbReference type="ARBA" id="ARBA00022989"/>
    </source>
</evidence>
<evidence type="ECO:0000256" key="2">
    <source>
        <dbReference type="ARBA" id="ARBA00008432"/>
    </source>
</evidence>
<dbReference type="InterPro" id="IPR044772">
    <property type="entry name" value="NO3_transporter"/>
</dbReference>
<proteinExistence type="inferred from homology"/>
<dbReference type="SUPFAM" id="SSF103473">
    <property type="entry name" value="MFS general substrate transporter"/>
    <property type="match status" value="1"/>
</dbReference>
<comment type="similarity">
    <text evidence="2">Belongs to the major facilitator superfamily. Nitrate/nitrite porter (TC 2.A.1.8) family.</text>
</comment>
<keyword evidence="6 7" id="KW-0472">Membrane</keyword>
<feature type="transmembrane region" description="Helical" evidence="7">
    <location>
        <begin position="291"/>
        <end position="309"/>
    </location>
</feature>
<sequence>MGERAAATARAGRELQPTAGRRALMLGLATAGFAINFWAWALLSPLAPLLKDELGLSSFSQSLVVAVPVVVGSLGRIPVGALTDRYGGRVMFPLVSAATIVPVLFLGLAGYSSLAALLAGGFVLGLGGTAFAIGVPFVSAWFPPNRRGLAIGIFGAGMGGTAIAALTTVSLADAWSIRAPFVVTAAALAVYAVVAALLLRDAPGRVRPAESVGRRLAGALRLSVTWQASALYAVVFGGYVAFSVYLPAYLKTAYGLAQADAARRMAGFVLLAVLMRPVGGWASDRFGPIPVLGWVLAVISGCAVAQAFTPPLLPVGTILFLAMAAALGAGSGAVFALVALLSPPSAVGSVTGVVGAAGGLGGFLPPLVMGALYGAFASYALGLAALAVVALAALLFTMTGVRHSAHRPQGAPDV</sequence>
<dbReference type="RefSeq" id="WP_268754203.1">
    <property type="nucleotide sequence ID" value="NZ_CP113836.1"/>
</dbReference>
<evidence type="ECO:0000256" key="1">
    <source>
        <dbReference type="ARBA" id="ARBA00004651"/>
    </source>
</evidence>
<feature type="transmembrane region" description="Helical" evidence="7">
    <location>
        <begin position="353"/>
        <end position="373"/>
    </location>
</feature>
<feature type="transmembrane region" description="Helical" evidence="7">
    <location>
        <begin position="315"/>
        <end position="341"/>
    </location>
</feature>
<dbReference type="InterPro" id="IPR011701">
    <property type="entry name" value="MFS"/>
</dbReference>
<keyword evidence="10" id="KW-1185">Reference proteome</keyword>
<evidence type="ECO:0000256" key="7">
    <source>
        <dbReference type="SAM" id="Phobius"/>
    </source>
</evidence>
<keyword evidence="3 7" id="KW-0812">Transmembrane</keyword>
<gene>
    <name evidence="9" type="ORF">ORV05_23575</name>
</gene>
<feature type="transmembrane region" description="Helical" evidence="7">
    <location>
        <begin position="90"/>
        <end position="111"/>
    </location>
</feature>
<feature type="transmembrane region" description="Helical" evidence="7">
    <location>
        <begin position="149"/>
        <end position="171"/>
    </location>
</feature>
<feature type="transmembrane region" description="Helical" evidence="7">
    <location>
        <begin position="220"/>
        <end position="241"/>
    </location>
</feature>
<feature type="transmembrane region" description="Helical" evidence="7">
    <location>
        <begin position="63"/>
        <end position="83"/>
    </location>
</feature>
<protein>
    <submittedName>
        <fullName evidence="9">MFS transporter</fullName>
    </submittedName>
</protein>
<evidence type="ECO:0000256" key="5">
    <source>
        <dbReference type="ARBA" id="ARBA00023063"/>
    </source>
</evidence>
<organism evidence="9 10">
    <name type="scientific">Amycolatopsis cynarae</name>
    <dbReference type="NCBI Taxonomy" id="2995223"/>
    <lineage>
        <taxon>Bacteria</taxon>
        <taxon>Bacillati</taxon>
        <taxon>Actinomycetota</taxon>
        <taxon>Actinomycetes</taxon>
        <taxon>Pseudonocardiales</taxon>
        <taxon>Pseudonocardiaceae</taxon>
        <taxon>Amycolatopsis</taxon>
    </lineage>
</organism>
<dbReference type="Pfam" id="PF07690">
    <property type="entry name" value="MFS_1"/>
    <property type="match status" value="1"/>
</dbReference>
<evidence type="ECO:0000259" key="8">
    <source>
        <dbReference type="PROSITE" id="PS50850"/>
    </source>
</evidence>
<feature type="transmembrane region" description="Helical" evidence="7">
    <location>
        <begin position="261"/>
        <end position="279"/>
    </location>
</feature>
<evidence type="ECO:0000313" key="10">
    <source>
        <dbReference type="Proteomes" id="UP001163203"/>
    </source>
</evidence>
<dbReference type="InterPro" id="IPR020846">
    <property type="entry name" value="MFS_dom"/>
</dbReference>
<reference evidence="9" key="1">
    <citation type="submission" date="2022-11" db="EMBL/GenBank/DDBJ databases">
        <authorList>
            <person name="Mo P."/>
        </authorList>
    </citation>
    <scope>NUCLEOTIDE SEQUENCE</scope>
    <source>
        <strain evidence="9">HUAS 11-8</strain>
    </source>
</reference>
<dbReference type="Gene3D" id="1.20.1250.20">
    <property type="entry name" value="MFS general substrate transporter like domains"/>
    <property type="match status" value="2"/>
</dbReference>